<dbReference type="SUPFAM" id="SSF49870">
    <property type="entry name" value="Osmotin, thaumatin-like protein"/>
    <property type="match status" value="1"/>
</dbReference>
<dbReference type="PROSITE" id="PS51367">
    <property type="entry name" value="THAUMATIN_2"/>
    <property type="match status" value="1"/>
</dbReference>
<dbReference type="PROSITE" id="PS00316">
    <property type="entry name" value="THAUMATIN_1"/>
    <property type="match status" value="1"/>
</dbReference>
<evidence type="ECO:0000313" key="1">
    <source>
        <dbReference type="EMBL" id="GAA4260554.1"/>
    </source>
</evidence>
<comment type="caution">
    <text evidence="1">The sequence shown here is derived from an EMBL/GenBank/DDBJ whole genome shotgun (WGS) entry which is preliminary data.</text>
</comment>
<evidence type="ECO:0000313" key="2">
    <source>
        <dbReference type="Proteomes" id="UP001500620"/>
    </source>
</evidence>
<dbReference type="InterPro" id="IPR001938">
    <property type="entry name" value="Thaumatin"/>
</dbReference>
<proteinExistence type="predicted"/>
<dbReference type="EMBL" id="BAABAT010000041">
    <property type="protein sequence ID" value="GAA4260554.1"/>
    <property type="molecule type" value="Genomic_DNA"/>
</dbReference>
<organism evidence="1 2">
    <name type="scientific">Dactylosporangium darangshiense</name>
    <dbReference type="NCBI Taxonomy" id="579108"/>
    <lineage>
        <taxon>Bacteria</taxon>
        <taxon>Bacillati</taxon>
        <taxon>Actinomycetota</taxon>
        <taxon>Actinomycetes</taxon>
        <taxon>Micromonosporales</taxon>
        <taxon>Micromonosporaceae</taxon>
        <taxon>Dactylosporangium</taxon>
    </lineage>
</organism>
<dbReference type="SMART" id="SM00205">
    <property type="entry name" value="THN"/>
    <property type="match status" value="1"/>
</dbReference>
<reference evidence="2" key="1">
    <citation type="journal article" date="2019" name="Int. J. Syst. Evol. Microbiol.">
        <title>The Global Catalogue of Microorganisms (GCM) 10K type strain sequencing project: providing services to taxonomists for standard genome sequencing and annotation.</title>
        <authorList>
            <consortium name="The Broad Institute Genomics Platform"/>
            <consortium name="The Broad Institute Genome Sequencing Center for Infectious Disease"/>
            <person name="Wu L."/>
            <person name="Ma J."/>
        </authorList>
    </citation>
    <scope>NUCLEOTIDE SEQUENCE [LARGE SCALE GENOMIC DNA]</scope>
    <source>
        <strain evidence="2">JCM 17441</strain>
    </source>
</reference>
<sequence>MLSKRQEMTVNPALTNRFEHRSKTVIRVLRRRLLVMRLSRAALTGAGAALLLVAAAVITFALTRSSGSTAPASQPSACCDASSAGSGGAVADSGVGRLSAASPSASASRAPSVPAGARTVTLVNALGQRIWAAATPDKAHPLAATGWVMDPGQSVTVVVPSGWGGRFWGRTGCEFNAAGTGHCQTGDCGGRFQCTGSGATPATLAEFTLAAWGGMDFYDVSMVDGSNLPMWINVGHSTGKDPVSASGCVAAGCTKAVDCPEAMRTGNGACKNPCAAFGGDTYCCRGAWAGREHCIPAKWPVDYTQVFKRAEPYAYSYAFDDSATMACKGNCNYRITFGVSP</sequence>
<keyword evidence="2" id="KW-1185">Reference proteome</keyword>
<name>A0ABP8DNR8_9ACTN</name>
<dbReference type="InterPro" id="IPR017949">
    <property type="entry name" value="Thaumatin_CS"/>
</dbReference>
<protein>
    <recommendedName>
        <fullName evidence="3">Thaumatin pathogenesis-related protein</fullName>
    </recommendedName>
</protein>
<dbReference type="PANTHER" id="PTHR31048">
    <property type="entry name" value="OS03G0233200 PROTEIN"/>
    <property type="match status" value="1"/>
</dbReference>
<gene>
    <name evidence="1" type="ORF">GCM10022255_089630</name>
</gene>
<accession>A0ABP8DNR8</accession>
<evidence type="ECO:0008006" key="3">
    <source>
        <dbReference type="Google" id="ProtNLM"/>
    </source>
</evidence>
<dbReference type="Gene3D" id="2.60.110.10">
    <property type="entry name" value="Thaumatin"/>
    <property type="match status" value="1"/>
</dbReference>
<dbReference type="PRINTS" id="PR00347">
    <property type="entry name" value="THAUMATIN"/>
</dbReference>
<dbReference type="InterPro" id="IPR037176">
    <property type="entry name" value="Osmotin/thaumatin-like_sf"/>
</dbReference>
<dbReference type="Pfam" id="PF00314">
    <property type="entry name" value="Thaumatin"/>
    <property type="match status" value="1"/>
</dbReference>
<dbReference type="Proteomes" id="UP001500620">
    <property type="component" value="Unassembled WGS sequence"/>
</dbReference>